<proteinExistence type="predicted"/>
<keyword evidence="1" id="KW-0472">Membrane</keyword>
<dbReference type="AlphaFoldDB" id="A0A9D1Q0K6"/>
<evidence type="ECO:0000313" key="2">
    <source>
        <dbReference type="EMBL" id="HIW02012.1"/>
    </source>
</evidence>
<comment type="caution">
    <text evidence="2">The sequence shown here is derived from an EMBL/GenBank/DDBJ whole genome shotgun (WGS) entry which is preliminary data.</text>
</comment>
<reference evidence="2" key="1">
    <citation type="journal article" date="2021" name="PeerJ">
        <title>Extensive microbial diversity within the chicken gut microbiome revealed by metagenomics and culture.</title>
        <authorList>
            <person name="Gilroy R."/>
            <person name="Ravi A."/>
            <person name="Getino M."/>
            <person name="Pursley I."/>
            <person name="Horton D.L."/>
            <person name="Alikhan N.F."/>
            <person name="Baker D."/>
            <person name="Gharbi K."/>
            <person name="Hall N."/>
            <person name="Watson M."/>
            <person name="Adriaenssens E.M."/>
            <person name="Foster-Nyarko E."/>
            <person name="Jarju S."/>
            <person name="Secka A."/>
            <person name="Antonio M."/>
            <person name="Oren A."/>
            <person name="Chaudhuri R.R."/>
            <person name="La Ragione R."/>
            <person name="Hildebrand F."/>
            <person name="Pallen M.J."/>
        </authorList>
    </citation>
    <scope>NUCLEOTIDE SEQUENCE</scope>
    <source>
        <strain evidence="2">12435</strain>
    </source>
</reference>
<sequence length="81" mass="8589">MNLLASNRPEARNAEVTAMGIMLSFLRTAMVMIALAFVITRMSGDYADPFSITLYVFAGVAVIIGIAEYAALRGTLSGDVG</sequence>
<gene>
    <name evidence="2" type="ORF">H9892_01585</name>
</gene>
<protein>
    <submittedName>
        <fullName evidence="2">Uncharacterized protein</fullName>
    </submittedName>
</protein>
<name>A0A9D1Q0K6_9FIRM</name>
<organism evidence="2 3">
    <name type="scientific">Candidatus Protoclostridium stercorigallinarum</name>
    <dbReference type="NCBI Taxonomy" id="2838741"/>
    <lineage>
        <taxon>Bacteria</taxon>
        <taxon>Bacillati</taxon>
        <taxon>Bacillota</taxon>
        <taxon>Clostridia</taxon>
        <taxon>Candidatus Protoclostridium</taxon>
    </lineage>
</organism>
<dbReference type="EMBL" id="DXHS01000026">
    <property type="protein sequence ID" value="HIW02012.1"/>
    <property type="molecule type" value="Genomic_DNA"/>
</dbReference>
<evidence type="ECO:0000313" key="3">
    <source>
        <dbReference type="Proteomes" id="UP000823990"/>
    </source>
</evidence>
<reference evidence="2" key="2">
    <citation type="submission" date="2021-04" db="EMBL/GenBank/DDBJ databases">
        <authorList>
            <person name="Gilroy R."/>
        </authorList>
    </citation>
    <scope>NUCLEOTIDE SEQUENCE</scope>
    <source>
        <strain evidence="2">12435</strain>
    </source>
</reference>
<keyword evidence="1" id="KW-0812">Transmembrane</keyword>
<keyword evidence="1" id="KW-1133">Transmembrane helix</keyword>
<feature type="transmembrane region" description="Helical" evidence="1">
    <location>
        <begin position="52"/>
        <end position="72"/>
    </location>
</feature>
<feature type="transmembrane region" description="Helical" evidence="1">
    <location>
        <begin position="20"/>
        <end position="40"/>
    </location>
</feature>
<accession>A0A9D1Q0K6</accession>
<evidence type="ECO:0000256" key="1">
    <source>
        <dbReference type="SAM" id="Phobius"/>
    </source>
</evidence>
<dbReference type="Proteomes" id="UP000823990">
    <property type="component" value="Unassembled WGS sequence"/>
</dbReference>